<evidence type="ECO:0000256" key="2">
    <source>
        <dbReference type="ARBA" id="ARBA00022692"/>
    </source>
</evidence>
<dbReference type="PANTHER" id="PTHR43376">
    <property type="entry name" value="OLIGOPEPTIDE TRANSPORT SYSTEM PERMEASE PROTEIN"/>
    <property type="match status" value="1"/>
</dbReference>
<keyword evidence="8" id="KW-1185">Reference proteome</keyword>
<sequence>MSIVTSRVGRSPAARGVRRHRVAGARFLARRAGLYVLTALAACTLNFIIPRFMPGDPVASLVQKIERQTGMPVSPEQIESFRTFFGDPTQNVLQQYVDYWAKLAQFDLGLSTTYYPVPVADLIGAALPWTIFLAGTSVVTAFLLGIIIGAIIGMRPGRFADTVAVPAAAFAGALPPFWIAMLLIYFVAYQSGLFPIAGSFSSSVDPGFNAPFIGSVFHYALLPIVATVSASIGFWILQMRNMTITTVTEDYVLLAEAKGLSRARVVVRYAARNALLPPVTNLATALGGVVGGLLFTELVFNYPGWEACSCKPSPPRTSQ</sequence>
<keyword evidence="5" id="KW-0813">Transport</keyword>
<dbReference type="PROSITE" id="PS50928">
    <property type="entry name" value="ABC_TM1"/>
    <property type="match status" value="1"/>
</dbReference>
<name>A0ABQ6JQV1_9MICO</name>
<comment type="caution">
    <text evidence="7">The sequence shown here is derived from an EMBL/GenBank/DDBJ whole genome shotgun (WGS) entry which is preliminary data.</text>
</comment>
<dbReference type="Gene3D" id="1.10.3720.10">
    <property type="entry name" value="MetI-like"/>
    <property type="match status" value="1"/>
</dbReference>
<evidence type="ECO:0000256" key="1">
    <source>
        <dbReference type="ARBA" id="ARBA00004141"/>
    </source>
</evidence>
<proteinExistence type="inferred from homology"/>
<feature type="transmembrane region" description="Helical" evidence="5">
    <location>
        <begin position="216"/>
        <end position="237"/>
    </location>
</feature>
<protein>
    <submittedName>
        <fullName evidence="7">Peptide ABC transporter permease</fullName>
    </submittedName>
</protein>
<comment type="similarity">
    <text evidence="5">Belongs to the binding-protein-dependent transport system permease family.</text>
</comment>
<evidence type="ECO:0000256" key="3">
    <source>
        <dbReference type="ARBA" id="ARBA00022989"/>
    </source>
</evidence>
<feature type="transmembrane region" description="Helical" evidence="5">
    <location>
        <begin position="126"/>
        <end position="152"/>
    </location>
</feature>
<comment type="subcellular location">
    <subcellularLocation>
        <location evidence="5">Cell membrane</location>
        <topology evidence="5">Multi-pass membrane protein</topology>
    </subcellularLocation>
    <subcellularLocation>
        <location evidence="1">Membrane</location>
        <topology evidence="1">Multi-pass membrane protein</topology>
    </subcellularLocation>
</comment>
<dbReference type="SUPFAM" id="SSF161098">
    <property type="entry name" value="MetI-like"/>
    <property type="match status" value="1"/>
</dbReference>
<dbReference type="PANTHER" id="PTHR43376:SF1">
    <property type="entry name" value="OLIGOPEPTIDE TRANSPORT SYSTEM PERMEASE PROTEIN"/>
    <property type="match status" value="1"/>
</dbReference>
<dbReference type="Pfam" id="PF00528">
    <property type="entry name" value="BPD_transp_1"/>
    <property type="match status" value="1"/>
</dbReference>
<feature type="transmembrane region" description="Helical" evidence="5">
    <location>
        <begin position="164"/>
        <end position="188"/>
    </location>
</feature>
<keyword evidence="2 5" id="KW-0812">Transmembrane</keyword>
<organism evidence="7 8">
    <name type="scientific">Homoserinibacter gongjuensis</name>
    <dbReference type="NCBI Taxonomy" id="1162968"/>
    <lineage>
        <taxon>Bacteria</taxon>
        <taxon>Bacillati</taxon>
        <taxon>Actinomycetota</taxon>
        <taxon>Actinomycetes</taxon>
        <taxon>Micrococcales</taxon>
        <taxon>Microbacteriaceae</taxon>
        <taxon>Homoserinibacter</taxon>
    </lineage>
</organism>
<accession>A0ABQ6JQV1</accession>
<reference evidence="8" key="1">
    <citation type="journal article" date="2019" name="Int. J. Syst. Evol. Microbiol.">
        <title>The Global Catalogue of Microorganisms (GCM) 10K type strain sequencing project: providing services to taxonomists for standard genome sequencing and annotation.</title>
        <authorList>
            <consortium name="The Broad Institute Genomics Platform"/>
            <consortium name="The Broad Institute Genome Sequencing Center for Infectious Disease"/>
            <person name="Wu L."/>
            <person name="Ma J."/>
        </authorList>
    </citation>
    <scope>NUCLEOTIDE SEQUENCE [LARGE SCALE GENOMIC DNA]</scope>
    <source>
        <strain evidence="8">NBRC 108755</strain>
    </source>
</reference>
<evidence type="ECO:0000256" key="4">
    <source>
        <dbReference type="ARBA" id="ARBA00023136"/>
    </source>
</evidence>
<dbReference type="InterPro" id="IPR000515">
    <property type="entry name" value="MetI-like"/>
</dbReference>
<dbReference type="InterPro" id="IPR035906">
    <property type="entry name" value="MetI-like_sf"/>
</dbReference>
<gene>
    <name evidence="7" type="ORF">GCM10025869_08430</name>
</gene>
<dbReference type="Proteomes" id="UP001157069">
    <property type="component" value="Unassembled WGS sequence"/>
</dbReference>
<keyword evidence="3 5" id="KW-1133">Transmembrane helix</keyword>
<dbReference type="EMBL" id="BSVA01000001">
    <property type="protein sequence ID" value="GMA90314.1"/>
    <property type="molecule type" value="Genomic_DNA"/>
</dbReference>
<evidence type="ECO:0000313" key="8">
    <source>
        <dbReference type="Proteomes" id="UP001157069"/>
    </source>
</evidence>
<evidence type="ECO:0000259" key="6">
    <source>
        <dbReference type="PROSITE" id="PS50928"/>
    </source>
</evidence>
<keyword evidence="4 5" id="KW-0472">Membrane</keyword>
<evidence type="ECO:0000313" key="7">
    <source>
        <dbReference type="EMBL" id="GMA90314.1"/>
    </source>
</evidence>
<dbReference type="CDD" id="cd06261">
    <property type="entry name" value="TM_PBP2"/>
    <property type="match status" value="1"/>
</dbReference>
<feature type="domain" description="ABC transmembrane type-1" evidence="6">
    <location>
        <begin position="127"/>
        <end position="319"/>
    </location>
</feature>
<feature type="transmembrane region" description="Helical" evidence="5">
    <location>
        <begin position="28"/>
        <end position="49"/>
    </location>
</feature>
<evidence type="ECO:0000256" key="5">
    <source>
        <dbReference type="RuleBase" id="RU363032"/>
    </source>
</evidence>